<organism evidence="3 4">
    <name type="scientific">Mesobacillus campisalis</name>
    <dbReference type="NCBI Taxonomy" id="1408103"/>
    <lineage>
        <taxon>Bacteria</taxon>
        <taxon>Bacillati</taxon>
        <taxon>Bacillota</taxon>
        <taxon>Bacilli</taxon>
        <taxon>Bacillales</taxon>
        <taxon>Bacillaceae</taxon>
        <taxon>Mesobacillus</taxon>
    </lineage>
</organism>
<dbReference type="EMBL" id="LAYY01000008">
    <property type="protein sequence ID" value="KKK38390.1"/>
    <property type="molecule type" value="Genomic_DNA"/>
</dbReference>
<keyword evidence="2" id="KW-0472">Membrane</keyword>
<evidence type="ECO:0000256" key="1">
    <source>
        <dbReference type="SAM" id="MobiDB-lite"/>
    </source>
</evidence>
<dbReference type="RefSeq" id="WP_046523495.1">
    <property type="nucleotide sequence ID" value="NZ_LAYY01000008.1"/>
</dbReference>
<feature type="compositionally biased region" description="Polar residues" evidence="1">
    <location>
        <begin position="88"/>
        <end position="100"/>
    </location>
</feature>
<dbReference type="PANTHER" id="PTHR35792:SF1">
    <property type="entry name" value="SLL0268 PROTEIN"/>
    <property type="match status" value="1"/>
</dbReference>
<dbReference type="OrthoDB" id="2859867at2"/>
<reference evidence="3 4" key="1">
    <citation type="submission" date="2015-04" db="EMBL/GenBank/DDBJ databases">
        <title>Taxonomic description and genome sequence of Bacillus campisalis sp. nov., a novel member of the genus Bacillus isolated from solar saltern.</title>
        <authorList>
            <person name="Mathan Kumar R."/>
            <person name="Kaur G."/>
            <person name="Kumar A."/>
            <person name="Singh N.K."/>
            <person name="Kaur N."/>
            <person name="Kumar N."/>
            <person name="Mayilraj S."/>
        </authorList>
    </citation>
    <scope>NUCLEOTIDE SEQUENCE [LARGE SCALE GENOMIC DNA]</scope>
    <source>
        <strain evidence="3 4">SA2-6</strain>
    </source>
</reference>
<keyword evidence="4" id="KW-1185">Reference proteome</keyword>
<feature type="transmembrane region" description="Helical" evidence="2">
    <location>
        <begin position="34"/>
        <end position="52"/>
    </location>
</feature>
<accession>A0A0M2T0P5</accession>
<dbReference type="InterPro" id="IPR052928">
    <property type="entry name" value="Desiccation-related_membrane"/>
</dbReference>
<dbReference type="InterPro" id="IPR024623">
    <property type="entry name" value="YtxH"/>
</dbReference>
<dbReference type="PATRIC" id="fig|1408103.3.peg.2105"/>
<evidence type="ECO:0008006" key="5">
    <source>
        <dbReference type="Google" id="ProtNLM"/>
    </source>
</evidence>
<feature type="region of interest" description="Disordered" evidence="1">
    <location>
        <begin position="82"/>
        <end position="164"/>
    </location>
</feature>
<feature type="compositionally biased region" description="Polar residues" evidence="1">
    <location>
        <begin position="123"/>
        <end position="142"/>
    </location>
</feature>
<name>A0A0M2T0P5_9BACI</name>
<sequence length="164" mass="17691">MSNREFNGREFNGREVSGRELNARNDSGTNSRDFLIGAIIGGLAGAAAALFLTPKSGKELRTTLNEQKDKAITKSSELASTAKEKANSLAQTVSQQSSDLVSKVKGKQGQGQNEGPEGDLENVPTSMAETSSMEQTHTATNEEIQRKLQETQAAFDETEEKLNQ</sequence>
<evidence type="ECO:0000313" key="4">
    <source>
        <dbReference type="Proteomes" id="UP000034166"/>
    </source>
</evidence>
<dbReference type="Proteomes" id="UP000034166">
    <property type="component" value="Unassembled WGS sequence"/>
</dbReference>
<proteinExistence type="predicted"/>
<dbReference type="Pfam" id="PF12732">
    <property type="entry name" value="YtxH"/>
    <property type="match status" value="1"/>
</dbReference>
<keyword evidence="2" id="KW-1133">Transmembrane helix</keyword>
<protein>
    <recommendedName>
        <fullName evidence="5">General stress protein</fullName>
    </recommendedName>
</protein>
<dbReference type="AlphaFoldDB" id="A0A0M2T0P5"/>
<comment type="caution">
    <text evidence="3">The sequence shown here is derived from an EMBL/GenBank/DDBJ whole genome shotgun (WGS) entry which is preliminary data.</text>
</comment>
<evidence type="ECO:0000256" key="2">
    <source>
        <dbReference type="SAM" id="Phobius"/>
    </source>
</evidence>
<keyword evidence="2" id="KW-0812">Transmembrane</keyword>
<evidence type="ECO:0000313" key="3">
    <source>
        <dbReference type="EMBL" id="KKK38390.1"/>
    </source>
</evidence>
<dbReference type="PANTHER" id="PTHR35792">
    <property type="entry name" value="GENERAL STRESS PROTEIN"/>
    <property type="match status" value="1"/>
</dbReference>
<gene>
    <name evidence="3" type="ORF">WQ57_09380</name>
</gene>